<dbReference type="EMBL" id="VCNI01000002">
    <property type="protein sequence ID" value="TMU54786.1"/>
    <property type="molecule type" value="Genomic_DNA"/>
</dbReference>
<dbReference type="InterPro" id="IPR045039">
    <property type="entry name" value="NSI-like"/>
</dbReference>
<evidence type="ECO:0000313" key="5">
    <source>
        <dbReference type="Proteomes" id="UP000751614"/>
    </source>
</evidence>
<dbReference type="PANTHER" id="PTHR43626">
    <property type="entry name" value="ACYL-COA N-ACYLTRANSFERASE"/>
    <property type="match status" value="1"/>
</dbReference>
<dbReference type="InterPro" id="IPR000182">
    <property type="entry name" value="GNAT_dom"/>
</dbReference>
<dbReference type="SUPFAM" id="SSF55729">
    <property type="entry name" value="Acyl-CoA N-acyltransferases (Nat)"/>
    <property type="match status" value="1"/>
</dbReference>
<dbReference type="Gene3D" id="3.40.630.30">
    <property type="match status" value="1"/>
</dbReference>
<evidence type="ECO:0000256" key="2">
    <source>
        <dbReference type="ARBA" id="ARBA00023315"/>
    </source>
</evidence>
<proteinExistence type="predicted"/>
<reference evidence="4 5" key="1">
    <citation type="submission" date="2019-05" db="EMBL/GenBank/DDBJ databases">
        <title>Flagellimonas sp. AsT0115, sp. nov., isolated from a marine red algae, Asparagopsis taxiformis.</title>
        <authorList>
            <person name="Kim J."/>
            <person name="Jeong S.E."/>
            <person name="Jeon C.O."/>
        </authorList>
    </citation>
    <scope>NUCLEOTIDE SEQUENCE [LARGE SCALE GENOMIC DNA]</scope>
    <source>
        <strain evidence="4 5">AsT0115</strain>
    </source>
</reference>
<keyword evidence="2" id="KW-0012">Acyltransferase</keyword>
<accession>A0ABY2WJU5</accession>
<dbReference type="PANTHER" id="PTHR43626:SF4">
    <property type="entry name" value="GCN5-RELATED N-ACETYLTRANSFERASE 2, CHLOROPLASTIC"/>
    <property type="match status" value="1"/>
</dbReference>
<keyword evidence="1" id="KW-0808">Transferase</keyword>
<evidence type="ECO:0000313" key="4">
    <source>
        <dbReference type="EMBL" id="TMU54786.1"/>
    </source>
</evidence>
<feature type="domain" description="N-acetyltransferase" evidence="3">
    <location>
        <begin position="1"/>
        <end position="137"/>
    </location>
</feature>
<evidence type="ECO:0000259" key="3">
    <source>
        <dbReference type="PROSITE" id="PS51186"/>
    </source>
</evidence>
<evidence type="ECO:0000256" key="1">
    <source>
        <dbReference type="ARBA" id="ARBA00022679"/>
    </source>
</evidence>
<dbReference type="Pfam" id="PF13673">
    <property type="entry name" value="Acetyltransf_10"/>
    <property type="match status" value="1"/>
</dbReference>
<dbReference type="CDD" id="cd04301">
    <property type="entry name" value="NAT_SF"/>
    <property type="match status" value="1"/>
</dbReference>
<sequence length="137" mass="15769">MDKSQLQFIPLTLRHYQQLRATTEWEKLEDNQVERAMKNDLFSVCACYNDQPVGMGRVVGDGAIYFYVQDVIVHPEFKGKGIGRMIMQEIEKYLNQTISQYAFVGLMAAQGVASFYHQFGYSKRPMKGPGMFKIVQK</sequence>
<gene>
    <name evidence="4" type="ORF">FGG15_11335</name>
</gene>
<organism evidence="4 5">
    <name type="scientific">Flagellimonas algicola</name>
    <dbReference type="NCBI Taxonomy" id="2583815"/>
    <lineage>
        <taxon>Bacteria</taxon>
        <taxon>Pseudomonadati</taxon>
        <taxon>Bacteroidota</taxon>
        <taxon>Flavobacteriia</taxon>
        <taxon>Flavobacteriales</taxon>
        <taxon>Flavobacteriaceae</taxon>
        <taxon>Flagellimonas</taxon>
    </lineage>
</organism>
<dbReference type="Proteomes" id="UP000751614">
    <property type="component" value="Unassembled WGS sequence"/>
</dbReference>
<dbReference type="InterPro" id="IPR016181">
    <property type="entry name" value="Acyl_CoA_acyltransferase"/>
</dbReference>
<dbReference type="RefSeq" id="WP_138836287.1">
    <property type="nucleotide sequence ID" value="NZ_VCNI01000002.1"/>
</dbReference>
<protein>
    <submittedName>
        <fullName evidence="4">GNAT family N-acetyltransferase</fullName>
    </submittedName>
</protein>
<comment type="caution">
    <text evidence="4">The sequence shown here is derived from an EMBL/GenBank/DDBJ whole genome shotgun (WGS) entry which is preliminary data.</text>
</comment>
<name>A0ABY2WJU5_9FLAO</name>
<keyword evidence="5" id="KW-1185">Reference proteome</keyword>
<dbReference type="PROSITE" id="PS51186">
    <property type="entry name" value="GNAT"/>
    <property type="match status" value="1"/>
</dbReference>